<evidence type="ECO:0000256" key="1">
    <source>
        <dbReference type="SAM" id="MobiDB-lite"/>
    </source>
</evidence>
<organism evidence="3 4">
    <name type="scientific">Crucibulum laeve</name>
    <dbReference type="NCBI Taxonomy" id="68775"/>
    <lineage>
        <taxon>Eukaryota</taxon>
        <taxon>Fungi</taxon>
        <taxon>Dikarya</taxon>
        <taxon>Basidiomycota</taxon>
        <taxon>Agaricomycotina</taxon>
        <taxon>Agaricomycetes</taxon>
        <taxon>Agaricomycetidae</taxon>
        <taxon>Agaricales</taxon>
        <taxon>Agaricineae</taxon>
        <taxon>Nidulariaceae</taxon>
        <taxon>Crucibulum</taxon>
    </lineage>
</organism>
<evidence type="ECO:0000256" key="2">
    <source>
        <dbReference type="SAM" id="Phobius"/>
    </source>
</evidence>
<gene>
    <name evidence="3" type="ORF">BDQ12DRAFT_724351</name>
</gene>
<sequence length="319" mass="33980">MVLITCDNYYTLYVNGIIVDAVYNSNDVFWQTSFLYNIKIYPTPSAVFSVRGFNIAKSSAALIAAIKITHTDGTASIITTGSKGWTGSKIVTDGWERLTNDSWDPVQTIAPYSQGPWGTTISLATALAPNSQANSMFPPFTGLTETNTGPGSSPQSPLTNSSIPSSGSKLGRGVIVGIALAGAATVAMFASLAYFLRRKVLRNKDDSDLETLVRKSPPLLTPFSSEMQQQPLNPGFITPDPTYQSHPQQSSSTTINVESGSVFHAHASTGEPSPPAYESHTQQSGSVIPGVGYVSGSQADPFSDPKLQIPHVLAYNPRS</sequence>
<feature type="compositionally biased region" description="Polar residues" evidence="1">
    <location>
        <begin position="143"/>
        <end position="166"/>
    </location>
</feature>
<evidence type="ECO:0000313" key="4">
    <source>
        <dbReference type="Proteomes" id="UP000308652"/>
    </source>
</evidence>
<keyword evidence="2" id="KW-1133">Transmembrane helix</keyword>
<name>A0A5C3LZ77_9AGAR</name>
<keyword evidence="4" id="KW-1185">Reference proteome</keyword>
<feature type="region of interest" description="Disordered" evidence="1">
    <location>
        <begin position="265"/>
        <end position="305"/>
    </location>
</feature>
<feature type="region of interest" description="Disordered" evidence="1">
    <location>
        <begin position="235"/>
        <end position="254"/>
    </location>
</feature>
<feature type="region of interest" description="Disordered" evidence="1">
    <location>
        <begin position="138"/>
        <end position="166"/>
    </location>
</feature>
<dbReference type="Gene3D" id="2.60.120.260">
    <property type="entry name" value="Galactose-binding domain-like"/>
    <property type="match status" value="1"/>
</dbReference>
<dbReference type="AlphaFoldDB" id="A0A5C3LZ77"/>
<dbReference type="Proteomes" id="UP000308652">
    <property type="component" value="Unassembled WGS sequence"/>
</dbReference>
<accession>A0A5C3LZ77</accession>
<dbReference type="OrthoDB" id="3062325at2759"/>
<proteinExistence type="predicted"/>
<protein>
    <submittedName>
        <fullName evidence="3">Uncharacterized protein</fullName>
    </submittedName>
</protein>
<dbReference type="EMBL" id="ML213609">
    <property type="protein sequence ID" value="TFK37188.1"/>
    <property type="molecule type" value="Genomic_DNA"/>
</dbReference>
<feature type="compositionally biased region" description="Polar residues" evidence="1">
    <location>
        <begin position="241"/>
        <end position="254"/>
    </location>
</feature>
<evidence type="ECO:0000313" key="3">
    <source>
        <dbReference type="EMBL" id="TFK37188.1"/>
    </source>
</evidence>
<feature type="transmembrane region" description="Helical" evidence="2">
    <location>
        <begin position="174"/>
        <end position="196"/>
    </location>
</feature>
<keyword evidence="2" id="KW-0812">Transmembrane</keyword>
<reference evidence="3 4" key="1">
    <citation type="journal article" date="2019" name="Nat. Ecol. Evol.">
        <title>Megaphylogeny resolves global patterns of mushroom evolution.</title>
        <authorList>
            <person name="Varga T."/>
            <person name="Krizsan K."/>
            <person name="Foldi C."/>
            <person name="Dima B."/>
            <person name="Sanchez-Garcia M."/>
            <person name="Sanchez-Ramirez S."/>
            <person name="Szollosi G.J."/>
            <person name="Szarkandi J.G."/>
            <person name="Papp V."/>
            <person name="Albert L."/>
            <person name="Andreopoulos W."/>
            <person name="Angelini C."/>
            <person name="Antonin V."/>
            <person name="Barry K.W."/>
            <person name="Bougher N.L."/>
            <person name="Buchanan P."/>
            <person name="Buyck B."/>
            <person name="Bense V."/>
            <person name="Catcheside P."/>
            <person name="Chovatia M."/>
            <person name="Cooper J."/>
            <person name="Damon W."/>
            <person name="Desjardin D."/>
            <person name="Finy P."/>
            <person name="Geml J."/>
            <person name="Haridas S."/>
            <person name="Hughes K."/>
            <person name="Justo A."/>
            <person name="Karasinski D."/>
            <person name="Kautmanova I."/>
            <person name="Kiss B."/>
            <person name="Kocsube S."/>
            <person name="Kotiranta H."/>
            <person name="LaButti K.M."/>
            <person name="Lechner B.E."/>
            <person name="Liimatainen K."/>
            <person name="Lipzen A."/>
            <person name="Lukacs Z."/>
            <person name="Mihaltcheva S."/>
            <person name="Morgado L.N."/>
            <person name="Niskanen T."/>
            <person name="Noordeloos M.E."/>
            <person name="Ohm R.A."/>
            <person name="Ortiz-Santana B."/>
            <person name="Ovrebo C."/>
            <person name="Racz N."/>
            <person name="Riley R."/>
            <person name="Savchenko A."/>
            <person name="Shiryaev A."/>
            <person name="Soop K."/>
            <person name="Spirin V."/>
            <person name="Szebenyi C."/>
            <person name="Tomsovsky M."/>
            <person name="Tulloss R.E."/>
            <person name="Uehling J."/>
            <person name="Grigoriev I.V."/>
            <person name="Vagvolgyi C."/>
            <person name="Papp T."/>
            <person name="Martin F.M."/>
            <person name="Miettinen O."/>
            <person name="Hibbett D.S."/>
            <person name="Nagy L.G."/>
        </authorList>
    </citation>
    <scope>NUCLEOTIDE SEQUENCE [LARGE SCALE GENOMIC DNA]</scope>
    <source>
        <strain evidence="3 4">CBS 166.37</strain>
    </source>
</reference>
<keyword evidence="2" id="KW-0472">Membrane</keyword>